<name>A0A0E9UPP9_ANGAN</name>
<proteinExistence type="predicted"/>
<dbReference type="AlphaFoldDB" id="A0A0E9UPP9"/>
<protein>
    <submittedName>
        <fullName evidence="1">Uncharacterized protein</fullName>
    </submittedName>
</protein>
<reference evidence="1" key="1">
    <citation type="submission" date="2014-11" db="EMBL/GenBank/DDBJ databases">
        <authorList>
            <person name="Amaro Gonzalez C."/>
        </authorList>
    </citation>
    <scope>NUCLEOTIDE SEQUENCE</scope>
</reference>
<dbReference type="EMBL" id="GBXM01041644">
    <property type="protein sequence ID" value="JAH66933.1"/>
    <property type="molecule type" value="Transcribed_RNA"/>
</dbReference>
<evidence type="ECO:0000313" key="1">
    <source>
        <dbReference type="EMBL" id="JAH66933.1"/>
    </source>
</evidence>
<accession>A0A0E9UPP9</accession>
<sequence>MLMSQSLLATAKALEVQNTGLES</sequence>
<organism evidence="1">
    <name type="scientific">Anguilla anguilla</name>
    <name type="common">European freshwater eel</name>
    <name type="synonym">Muraena anguilla</name>
    <dbReference type="NCBI Taxonomy" id="7936"/>
    <lineage>
        <taxon>Eukaryota</taxon>
        <taxon>Metazoa</taxon>
        <taxon>Chordata</taxon>
        <taxon>Craniata</taxon>
        <taxon>Vertebrata</taxon>
        <taxon>Euteleostomi</taxon>
        <taxon>Actinopterygii</taxon>
        <taxon>Neopterygii</taxon>
        <taxon>Teleostei</taxon>
        <taxon>Anguilliformes</taxon>
        <taxon>Anguillidae</taxon>
        <taxon>Anguilla</taxon>
    </lineage>
</organism>
<reference evidence="1" key="2">
    <citation type="journal article" date="2015" name="Fish Shellfish Immunol.">
        <title>Early steps in the European eel (Anguilla anguilla)-Vibrio vulnificus interaction in the gills: Role of the RtxA13 toxin.</title>
        <authorList>
            <person name="Callol A."/>
            <person name="Pajuelo D."/>
            <person name="Ebbesson L."/>
            <person name="Teles M."/>
            <person name="MacKenzie S."/>
            <person name="Amaro C."/>
        </authorList>
    </citation>
    <scope>NUCLEOTIDE SEQUENCE</scope>
</reference>